<evidence type="ECO:0000256" key="1">
    <source>
        <dbReference type="SAM" id="MobiDB-lite"/>
    </source>
</evidence>
<dbReference type="PROSITE" id="PS51257">
    <property type="entry name" value="PROKAR_LIPOPROTEIN"/>
    <property type="match status" value="1"/>
</dbReference>
<dbReference type="GeneID" id="74943097"/>
<proteinExistence type="predicted"/>
<evidence type="ECO:0000313" key="2">
    <source>
        <dbReference type="EMBL" id="UWM52816.1"/>
    </source>
</evidence>
<dbReference type="KEGG" id="ssai:N0B31_11705"/>
<gene>
    <name evidence="2" type="ORF">N0B31_11705</name>
</gene>
<reference evidence="2" key="1">
    <citation type="submission" date="2022-09" db="EMBL/GenBank/DDBJ databases">
        <title>Diverse halophilic archaea isolated from saline environments.</title>
        <authorList>
            <person name="Cui H.-L."/>
        </authorList>
    </citation>
    <scope>NUCLEOTIDE SEQUENCE</scope>
    <source>
        <strain evidence="2">ZS-35-S2</strain>
    </source>
</reference>
<feature type="region of interest" description="Disordered" evidence="1">
    <location>
        <begin position="28"/>
        <end position="63"/>
    </location>
</feature>
<dbReference type="EMBL" id="CP104003">
    <property type="protein sequence ID" value="UWM52816.1"/>
    <property type="molecule type" value="Genomic_DNA"/>
</dbReference>
<protein>
    <submittedName>
        <fullName evidence="2">Uncharacterized protein</fullName>
    </submittedName>
</protein>
<evidence type="ECO:0000313" key="3">
    <source>
        <dbReference type="Proteomes" id="UP001057580"/>
    </source>
</evidence>
<accession>A0A9E7U6W2</accession>
<keyword evidence="3" id="KW-1185">Reference proteome</keyword>
<dbReference type="AlphaFoldDB" id="A0A9E7U6W2"/>
<name>A0A9E7U6W2_9EURY</name>
<feature type="compositionally biased region" description="Low complexity" evidence="1">
    <location>
        <begin position="38"/>
        <end position="52"/>
    </location>
</feature>
<organism evidence="2 3">
    <name type="scientific">Salinirubellus salinus</name>
    <dbReference type="NCBI Taxonomy" id="1364945"/>
    <lineage>
        <taxon>Archaea</taxon>
        <taxon>Methanobacteriati</taxon>
        <taxon>Methanobacteriota</taxon>
        <taxon>Stenosarchaea group</taxon>
        <taxon>Halobacteria</taxon>
        <taxon>Halobacteriales</taxon>
        <taxon>Natronomonadaceae</taxon>
        <taxon>Salinirubellus</taxon>
    </lineage>
</organism>
<dbReference type="PROSITE" id="PS51318">
    <property type="entry name" value="TAT"/>
    <property type="match status" value="1"/>
</dbReference>
<dbReference type="Proteomes" id="UP001057580">
    <property type="component" value="Chromosome"/>
</dbReference>
<dbReference type="InterPro" id="IPR006311">
    <property type="entry name" value="TAT_signal"/>
</dbReference>
<sequence>MSEQTTRRRFVAATGLAGVALLAGCTGGDSTGDGGGESTPTATEMATPTPTEGGSMTEGPMAPMEAPRVSVDRFSEAAGTLMVRTEENGLPGPNEPIDFDGGPFLTKGLGPDGGHVAYYNFDVQPTAPAPIFVLFREGEETPVEDQLNVVDAVPGDEGYNDFWHVHRVTVPADYEANTVTSRQAIADAGYETTATETLVNCPVVPDGSTASMRAGDGDAGLVEGWYRGQVVSYFEFTEAPLTSAGESVPVSPIWVTFNVNPGEDGGGPPSGFVTEAGGDRTHNVLATLPGDEGYSPLWLVNVYDNADFDAVSDLASAMDAEQLASGVATVNCPVVSLP</sequence>
<feature type="compositionally biased region" description="Gly residues" evidence="1">
    <location>
        <begin position="28"/>
        <end position="37"/>
    </location>
</feature>
<dbReference type="RefSeq" id="WP_260591811.1">
    <property type="nucleotide sequence ID" value="NZ_CP104003.1"/>
</dbReference>